<comment type="caution">
    <text evidence="3">The sequence shown here is derived from an EMBL/GenBank/DDBJ whole genome shotgun (WGS) entry which is preliminary data.</text>
</comment>
<evidence type="ECO:0000313" key="3">
    <source>
        <dbReference type="EMBL" id="GIY76559.1"/>
    </source>
</evidence>
<dbReference type="AlphaFoldDB" id="A0AAV4W3W3"/>
<dbReference type="SMART" id="SM00195">
    <property type="entry name" value="DSPc"/>
    <property type="match status" value="1"/>
</dbReference>
<dbReference type="Proteomes" id="UP001054945">
    <property type="component" value="Unassembled WGS sequence"/>
</dbReference>
<dbReference type="Pfam" id="PF00782">
    <property type="entry name" value="DSPc"/>
    <property type="match status" value="1"/>
</dbReference>
<dbReference type="PROSITE" id="PS50054">
    <property type="entry name" value="TYR_PHOSPHATASE_DUAL"/>
    <property type="match status" value="1"/>
</dbReference>
<dbReference type="GO" id="GO:0008579">
    <property type="term" value="F:JUN kinase phosphatase activity"/>
    <property type="evidence" value="ECO:0007669"/>
    <property type="project" value="TreeGrafter"/>
</dbReference>
<evidence type="ECO:0000259" key="2">
    <source>
        <dbReference type="PROSITE" id="PS50056"/>
    </source>
</evidence>
<organism evidence="3 4">
    <name type="scientific">Caerostris extrusa</name>
    <name type="common">Bark spider</name>
    <name type="synonym">Caerostris bankana</name>
    <dbReference type="NCBI Taxonomy" id="172846"/>
    <lineage>
        <taxon>Eukaryota</taxon>
        <taxon>Metazoa</taxon>
        <taxon>Ecdysozoa</taxon>
        <taxon>Arthropoda</taxon>
        <taxon>Chelicerata</taxon>
        <taxon>Arachnida</taxon>
        <taxon>Araneae</taxon>
        <taxon>Araneomorphae</taxon>
        <taxon>Entelegynae</taxon>
        <taxon>Araneoidea</taxon>
        <taxon>Araneidae</taxon>
        <taxon>Caerostris</taxon>
    </lineage>
</organism>
<dbReference type="PANTHER" id="PTHR46377:SF1">
    <property type="entry name" value="DUAL SPECIFICITY PROTEIN PHOSPHATASE 19"/>
    <property type="match status" value="1"/>
</dbReference>
<dbReference type="SUPFAM" id="SSF52799">
    <property type="entry name" value="(Phosphotyrosine protein) phosphatases II"/>
    <property type="match status" value="1"/>
</dbReference>
<feature type="domain" description="Tyrosine-protein phosphatase" evidence="1">
    <location>
        <begin position="84"/>
        <end position="224"/>
    </location>
</feature>
<reference evidence="3 4" key="1">
    <citation type="submission" date="2021-06" db="EMBL/GenBank/DDBJ databases">
        <title>Caerostris extrusa draft genome.</title>
        <authorList>
            <person name="Kono N."/>
            <person name="Arakawa K."/>
        </authorList>
    </citation>
    <scope>NUCLEOTIDE SEQUENCE [LARGE SCALE GENOMIC DNA]</scope>
</reference>
<evidence type="ECO:0000259" key="1">
    <source>
        <dbReference type="PROSITE" id="PS50054"/>
    </source>
</evidence>
<dbReference type="InterPro" id="IPR000387">
    <property type="entry name" value="Tyr_Pase_dom"/>
</dbReference>
<proteinExistence type="predicted"/>
<accession>A0AAV4W3W3</accession>
<name>A0AAV4W3W3_CAEEX</name>
<dbReference type="InterPro" id="IPR020422">
    <property type="entry name" value="TYR_PHOSPHATASE_DUAL_dom"/>
</dbReference>
<gene>
    <name evidence="3" type="primary">DDB_G0283417</name>
    <name evidence="3" type="ORF">CEXT_7471</name>
</gene>
<protein>
    <submittedName>
        <fullName evidence="3">Probable dual specificity protein phosphatase DDB_G0283417</fullName>
    </submittedName>
</protein>
<dbReference type="InterPro" id="IPR029021">
    <property type="entry name" value="Prot-tyrosine_phosphatase-like"/>
</dbReference>
<dbReference type="PROSITE" id="PS50056">
    <property type="entry name" value="TYR_PHOSPHATASE_2"/>
    <property type="match status" value="1"/>
</dbReference>
<dbReference type="Gene3D" id="3.90.190.10">
    <property type="entry name" value="Protein tyrosine phosphatase superfamily"/>
    <property type="match status" value="1"/>
</dbReference>
<feature type="domain" description="Tyrosine specific protein phosphatases" evidence="2">
    <location>
        <begin position="145"/>
        <end position="203"/>
    </location>
</feature>
<evidence type="ECO:0000313" key="4">
    <source>
        <dbReference type="Proteomes" id="UP001054945"/>
    </source>
</evidence>
<sequence length="228" mass="25859">MRWASDLEDSKNKSGRGILENLMEQQNFLEQVRRFRCENLKKVSTTVTAVDGQQFVETLKEGNYSISRSGLTSGYVIDNTADITVSLIMKGLILGSQDVAAELKILEDFNVTHILNAAYRIPNHFESKFVYKNVEVLDDPNSNIRIFLKVVLNSLMMVDKKAVFLVHCNAGVSRAPTIILAYLMKQCNMTLKEAFNLVKSVRPCIRPNDGFMRTLEEYEKEIHDSSCP</sequence>
<dbReference type="PANTHER" id="PTHR46377">
    <property type="entry name" value="DUAL SPECIFICITY PROTEIN PHOSPHATASE 19"/>
    <property type="match status" value="1"/>
</dbReference>
<dbReference type="InterPro" id="IPR000340">
    <property type="entry name" value="Dual-sp_phosphatase_cat-dom"/>
</dbReference>
<dbReference type="GO" id="GO:0005737">
    <property type="term" value="C:cytoplasm"/>
    <property type="evidence" value="ECO:0007669"/>
    <property type="project" value="TreeGrafter"/>
</dbReference>
<keyword evidence="4" id="KW-1185">Reference proteome</keyword>
<dbReference type="EMBL" id="BPLR01015498">
    <property type="protein sequence ID" value="GIY76559.1"/>
    <property type="molecule type" value="Genomic_DNA"/>
</dbReference>